<sequence>MRLTALHVNRAEPACSQNLSNSSGILSVCLVAHRGKCGADLPSFHADGVEPLTLKPEEQMLAQRTCFKAHPHDRMRKRIQASGDLRDFARQFTLQTNRPTAIGDAHGAGPKRNIQSNKVIHSLSPFLTAML</sequence>
<organism evidence="1 2">
    <name type="scientific">Rhodovulum sulfidophilum</name>
    <name type="common">Rhodobacter sulfidophilus</name>
    <dbReference type="NCBI Taxonomy" id="35806"/>
    <lineage>
        <taxon>Bacteria</taxon>
        <taxon>Pseudomonadati</taxon>
        <taxon>Pseudomonadota</taxon>
        <taxon>Alphaproteobacteria</taxon>
        <taxon>Rhodobacterales</taxon>
        <taxon>Paracoccaceae</taxon>
        <taxon>Rhodovulum</taxon>
    </lineage>
</organism>
<dbReference type="AlphaFoldDB" id="A0A0D6AZU8"/>
<reference evidence="1 2" key="1">
    <citation type="submission" date="2015-02" db="EMBL/GenBank/DDBJ databases">
        <title>Genome sequene of Rhodovulum sulfidophilum DSM 2351.</title>
        <authorList>
            <person name="Nagao N."/>
        </authorList>
    </citation>
    <scope>NUCLEOTIDE SEQUENCE [LARGE SCALE GENOMIC DNA]</scope>
    <source>
        <strain evidence="1 2">DSM 2351</strain>
    </source>
</reference>
<dbReference type="PATRIC" id="fig|35806.4.peg.1254"/>
<evidence type="ECO:0000313" key="1">
    <source>
        <dbReference type="EMBL" id="BAQ68377.1"/>
    </source>
</evidence>
<evidence type="ECO:0000313" key="2">
    <source>
        <dbReference type="Proteomes" id="UP000064912"/>
    </source>
</evidence>
<gene>
    <name evidence="1" type="ORF">NHU_01217</name>
</gene>
<accession>A0A0D6AZU8</accession>
<dbReference type="KEGG" id="rsu:NHU_01217"/>
<dbReference type="Proteomes" id="UP000064912">
    <property type="component" value="Chromosome"/>
</dbReference>
<proteinExistence type="predicted"/>
<dbReference type="EMBL" id="AP014800">
    <property type="protein sequence ID" value="BAQ68377.1"/>
    <property type="molecule type" value="Genomic_DNA"/>
</dbReference>
<name>A0A0D6AZU8_RHOSU</name>
<protein>
    <submittedName>
        <fullName evidence="1">Uncharacterized protein</fullName>
    </submittedName>
</protein>